<evidence type="ECO:0000313" key="2">
    <source>
        <dbReference type="Proteomes" id="UP000427071"/>
    </source>
</evidence>
<reference evidence="2" key="1">
    <citation type="submission" date="2019-11" db="EMBL/GenBank/DDBJ databases">
        <title>Complete genome sequence of Corynebacterium kalinowskii 1959, a novel Corynebacterium species isolated from soil of a small paddock in Vilsendorf, Germany.</title>
        <authorList>
            <person name="Schaffert L."/>
            <person name="Ruwe M."/>
            <person name="Milse J."/>
            <person name="Hanuschka K."/>
            <person name="Ortseifen V."/>
            <person name="Droste J."/>
            <person name="Brandt D."/>
            <person name="Schlueter L."/>
            <person name="Kutter Y."/>
            <person name="Vinke S."/>
            <person name="Viehoefer P."/>
            <person name="Jacob L."/>
            <person name="Luebke N.-C."/>
            <person name="Schulte-Berndt E."/>
            <person name="Hain C."/>
            <person name="Linder M."/>
            <person name="Schmidt P."/>
            <person name="Wollenschlaeger L."/>
            <person name="Luttermann T."/>
            <person name="Thieme E."/>
            <person name="Hassa J."/>
            <person name="Haak M."/>
            <person name="Wittchen M."/>
            <person name="Mentz A."/>
            <person name="Persicke M."/>
            <person name="Busche T."/>
            <person name="Ruckert C."/>
        </authorList>
    </citation>
    <scope>NUCLEOTIDE SEQUENCE [LARGE SCALE GENOMIC DNA]</scope>
    <source>
        <strain evidence="2">1959</strain>
    </source>
</reference>
<dbReference type="AlphaFoldDB" id="A0A6B8VWK6"/>
<dbReference type="Proteomes" id="UP000427071">
    <property type="component" value="Chromosome"/>
</dbReference>
<name>A0A6B8VWK6_9CORY</name>
<dbReference type="KEGG" id="ckw:CKALI_11210"/>
<keyword evidence="2" id="KW-1185">Reference proteome</keyword>
<proteinExistence type="predicted"/>
<evidence type="ECO:0000313" key="1">
    <source>
        <dbReference type="EMBL" id="QGU03086.1"/>
    </source>
</evidence>
<dbReference type="EMBL" id="CP046452">
    <property type="protein sequence ID" value="QGU03086.1"/>
    <property type="molecule type" value="Genomic_DNA"/>
</dbReference>
<protein>
    <submittedName>
        <fullName evidence="1">Uncharacterized protein</fullName>
    </submittedName>
</protein>
<gene>
    <name evidence="1" type="ORF">CKALI_11210</name>
</gene>
<organism evidence="1 2">
    <name type="scientific">Corynebacterium kalinowskii</name>
    <dbReference type="NCBI Taxonomy" id="2675216"/>
    <lineage>
        <taxon>Bacteria</taxon>
        <taxon>Bacillati</taxon>
        <taxon>Actinomycetota</taxon>
        <taxon>Actinomycetes</taxon>
        <taxon>Mycobacteriales</taxon>
        <taxon>Corynebacteriaceae</taxon>
        <taxon>Corynebacterium</taxon>
    </lineage>
</organism>
<accession>A0A6B8VWK6</accession>
<sequence>MADVRAHRVDPPGARSCRSHYIEKGELRVNQETPPFEWVEATSFSNRVLIEEAGSLSAITLLQRMRLKMDQAARGELSFGRTHRFDVDCMVSCRDILEIKYRNLPPDCNVKKKWLRLYFTEPADTPGRLLALTLKLKFADDPEGQTNDALDAYNQFQLHLSRD</sequence>